<dbReference type="OrthoDB" id="981758at2"/>
<dbReference type="GO" id="GO:0016020">
    <property type="term" value="C:membrane"/>
    <property type="evidence" value="ECO:0007669"/>
    <property type="project" value="InterPro"/>
</dbReference>
<keyword evidence="1" id="KW-0472">Membrane</keyword>
<accession>A0A1A9LHV5</accession>
<comment type="caution">
    <text evidence="3">The sequence shown here is derived from an EMBL/GenBank/DDBJ whole genome shotgun (WGS) entry which is preliminary data.</text>
</comment>
<dbReference type="Pfam" id="PF05425">
    <property type="entry name" value="CopD"/>
    <property type="match status" value="1"/>
</dbReference>
<feature type="transmembrane region" description="Helical" evidence="1">
    <location>
        <begin position="80"/>
        <end position="98"/>
    </location>
</feature>
<gene>
    <name evidence="3" type="ORF">A7A78_08780</name>
</gene>
<feature type="transmembrane region" description="Helical" evidence="1">
    <location>
        <begin position="47"/>
        <end position="68"/>
    </location>
</feature>
<protein>
    <recommendedName>
        <fullName evidence="2">Copper resistance protein D domain-containing protein</fullName>
    </recommendedName>
</protein>
<feature type="domain" description="Copper resistance protein D" evidence="2">
    <location>
        <begin position="48"/>
        <end position="136"/>
    </location>
</feature>
<reference evidence="3 4" key="1">
    <citation type="submission" date="2016-05" db="EMBL/GenBank/DDBJ databases">
        <title>Genome sequencing of Vitellibacter soesokkakensis RSSK-12.</title>
        <authorList>
            <person name="Thevarajoo S."/>
            <person name="Selvaratnam C."/>
            <person name="Goh K.M."/>
            <person name="Chan K.-G."/>
            <person name="Chong C.S."/>
        </authorList>
    </citation>
    <scope>NUCLEOTIDE SEQUENCE [LARGE SCALE GENOMIC DNA]</scope>
    <source>
        <strain evidence="3 4">RSSK-12</strain>
    </source>
</reference>
<dbReference type="RefSeq" id="WP_068760973.1">
    <property type="nucleotide sequence ID" value="NZ_LXIE01000002.1"/>
</dbReference>
<keyword evidence="4" id="KW-1185">Reference proteome</keyword>
<evidence type="ECO:0000313" key="3">
    <source>
        <dbReference type="EMBL" id="OAD92321.1"/>
    </source>
</evidence>
<name>A0A1A9LHV5_9FLAO</name>
<feature type="transmembrane region" description="Helical" evidence="1">
    <location>
        <begin position="6"/>
        <end position="26"/>
    </location>
</feature>
<organism evidence="3 4">
    <name type="scientific">Aequorivita soesokkakensis</name>
    <dbReference type="NCBI Taxonomy" id="1385699"/>
    <lineage>
        <taxon>Bacteria</taxon>
        <taxon>Pseudomonadati</taxon>
        <taxon>Bacteroidota</taxon>
        <taxon>Flavobacteriia</taxon>
        <taxon>Flavobacteriales</taxon>
        <taxon>Flavobacteriaceae</taxon>
        <taxon>Aequorivita</taxon>
    </lineage>
</organism>
<dbReference type="STRING" id="1385699.A7A78_08780"/>
<evidence type="ECO:0000313" key="4">
    <source>
        <dbReference type="Proteomes" id="UP000077552"/>
    </source>
</evidence>
<feature type="transmembrane region" description="Helical" evidence="1">
    <location>
        <begin position="119"/>
        <end position="138"/>
    </location>
</feature>
<dbReference type="InterPro" id="IPR008457">
    <property type="entry name" value="Cu-R_CopD_dom"/>
</dbReference>
<dbReference type="Proteomes" id="UP000077552">
    <property type="component" value="Unassembled WGS sequence"/>
</dbReference>
<sequence>MRETALILHFIGLTMGLGTSFAHAFLDRIISKMDKEEAIKFRLQAMTLSRMGYIGIILLVVSGAYLILPYWSTLPSNPLLILKLVLVLVLVILILLIGRGTQEALKGNAEKSLKKIEPLGKLTLLIGITIVALAVFIFR</sequence>
<dbReference type="EMBL" id="LXIE01000002">
    <property type="protein sequence ID" value="OAD92321.1"/>
    <property type="molecule type" value="Genomic_DNA"/>
</dbReference>
<evidence type="ECO:0000259" key="2">
    <source>
        <dbReference type="Pfam" id="PF05425"/>
    </source>
</evidence>
<keyword evidence="1" id="KW-0812">Transmembrane</keyword>
<keyword evidence="1" id="KW-1133">Transmembrane helix</keyword>
<proteinExistence type="predicted"/>
<dbReference type="AlphaFoldDB" id="A0A1A9LHV5"/>
<evidence type="ECO:0000256" key="1">
    <source>
        <dbReference type="SAM" id="Phobius"/>
    </source>
</evidence>